<gene>
    <name evidence="2" type="ORF">VspSw1_140</name>
</gene>
<accession>A0A411BKV0</accession>
<keyword evidence="2" id="KW-0238">DNA-binding</keyword>
<name>A0A411BKV0_9CAUD</name>
<dbReference type="GO" id="GO:0003677">
    <property type="term" value="F:DNA binding"/>
    <property type="evidence" value="ECO:0007669"/>
    <property type="project" value="UniProtKB-KW"/>
</dbReference>
<reference evidence="2 3" key="1">
    <citation type="submission" date="2018-09" db="EMBL/GenBank/DDBJ databases">
        <title>Characterization and complete genomic analysis of VspSw_1.</title>
        <authorList>
            <person name="Chen L."/>
        </authorList>
    </citation>
    <scope>NUCLEOTIDE SEQUENCE [LARGE SCALE GENOMIC DNA]</scope>
</reference>
<evidence type="ECO:0000256" key="1">
    <source>
        <dbReference type="SAM" id="MobiDB-lite"/>
    </source>
</evidence>
<evidence type="ECO:0000313" key="2">
    <source>
        <dbReference type="EMBL" id="QAY02208.1"/>
    </source>
</evidence>
<protein>
    <submittedName>
        <fullName evidence="2">DNA-binding protein</fullName>
    </submittedName>
</protein>
<evidence type="ECO:0000313" key="3">
    <source>
        <dbReference type="Proteomes" id="UP000290327"/>
    </source>
</evidence>
<dbReference type="EMBL" id="MH925094">
    <property type="protein sequence ID" value="QAY02208.1"/>
    <property type="molecule type" value="Genomic_DNA"/>
</dbReference>
<feature type="compositionally biased region" description="Basic and acidic residues" evidence="1">
    <location>
        <begin position="149"/>
        <end position="161"/>
    </location>
</feature>
<keyword evidence="3" id="KW-1185">Reference proteome</keyword>
<organism evidence="2 3">
    <name type="scientific">Vibrio phage VspSw_1</name>
    <dbReference type="NCBI Taxonomy" id="2484249"/>
    <lineage>
        <taxon>Viruses</taxon>
        <taxon>Duplodnaviria</taxon>
        <taxon>Heunggongvirae</taxon>
        <taxon>Uroviricota</taxon>
        <taxon>Caudoviricetes</taxon>
        <taxon>Demerecviridae</taxon>
        <taxon>Pogseptimavirus</taxon>
        <taxon>Pogseptimavirus VspSw1</taxon>
    </lineage>
</organism>
<sequence length="161" mass="17473">MTKQTTAAFEWNKETESQATTLYRELVAEVGLETANTNVELGKIAKAVGAKSAQSVRSKLSTLKDDEGEPVYQKAAKARSVRGKVKTQKIHYIRALQNLATANGVEVTGRKFESLEQAVGSDLELIVELAEALSGKQVIVNPDDTQADEEAKVPRQETAKA</sequence>
<feature type="region of interest" description="Disordered" evidence="1">
    <location>
        <begin position="140"/>
        <end position="161"/>
    </location>
</feature>
<proteinExistence type="predicted"/>
<dbReference type="Proteomes" id="UP000290327">
    <property type="component" value="Segment"/>
</dbReference>